<evidence type="ECO:0000256" key="8">
    <source>
        <dbReference type="RuleBase" id="RU003870"/>
    </source>
</evidence>
<evidence type="ECO:0000256" key="2">
    <source>
        <dbReference type="ARBA" id="ARBA00022730"/>
    </source>
</evidence>
<feature type="domain" description="Large ribosomal subunit protein uL6 alpha-beta" evidence="9">
    <location>
        <begin position="12"/>
        <end position="82"/>
    </location>
</feature>
<dbReference type="KEGG" id="eaj:Q3M24_01010"/>
<dbReference type="PROSITE" id="PS00525">
    <property type="entry name" value="RIBOSOMAL_L6_1"/>
    <property type="match status" value="1"/>
</dbReference>
<evidence type="ECO:0000256" key="1">
    <source>
        <dbReference type="ARBA" id="ARBA00009356"/>
    </source>
</evidence>
<comment type="function">
    <text evidence="6 8">This protein binds to the 23S rRNA, and is important in its secondary structure. It is located near the subunit interface in the base of the L7/L12 stalk, and near the tRNA binding site of the peptidyltransferase center.</text>
</comment>
<dbReference type="Pfam" id="PF00347">
    <property type="entry name" value="Ribosomal_L6"/>
    <property type="match status" value="2"/>
</dbReference>
<gene>
    <name evidence="6 10" type="primary">rplF</name>
    <name evidence="10" type="ORF">Q3M24_01010</name>
</gene>
<evidence type="ECO:0000256" key="6">
    <source>
        <dbReference type="HAMAP-Rule" id="MF_01365"/>
    </source>
</evidence>
<protein>
    <recommendedName>
        <fullName evidence="6">Large ribosomal subunit protein uL6</fullName>
    </recommendedName>
</protein>
<dbReference type="PANTHER" id="PTHR11655:SF14">
    <property type="entry name" value="LARGE RIBOSOMAL SUBUNIT PROTEIN UL6M"/>
    <property type="match status" value="1"/>
</dbReference>
<keyword evidence="3 6" id="KW-0694">RNA-binding</keyword>
<reference evidence="10" key="2">
    <citation type="submission" date="2024-06" db="EMBL/GenBank/DDBJ databases">
        <authorList>
            <person name="Plum-Jensen L.E."/>
            <person name="Schramm A."/>
            <person name="Marshall I.P.G."/>
        </authorList>
    </citation>
    <scope>NUCLEOTIDE SEQUENCE</scope>
    <source>
        <strain evidence="10">Rat1</strain>
    </source>
</reference>
<dbReference type="Gene3D" id="3.90.930.12">
    <property type="entry name" value="Ribosomal protein L6, alpha-beta domain"/>
    <property type="match status" value="2"/>
</dbReference>
<dbReference type="GO" id="GO:0019843">
    <property type="term" value="F:rRNA binding"/>
    <property type="evidence" value="ECO:0007669"/>
    <property type="project" value="UniProtKB-UniRule"/>
</dbReference>
<name>A0AAU8LWZ7_9BACT</name>
<keyword evidence="5 6" id="KW-0687">Ribonucleoprotein</keyword>
<dbReference type="FunFam" id="3.90.930.12:FF:000002">
    <property type="entry name" value="50S ribosomal protein L6"/>
    <property type="match status" value="1"/>
</dbReference>
<dbReference type="GO" id="GO:0022625">
    <property type="term" value="C:cytosolic large ribosomal subunit"/>
    <property type="evidence" value="ECO:0007669"/>
    <property type="project" value="UniProtKB-UniRule"/>
</dbReference>
<evidence type="ECO:0000256" key="5">
    <source>
        <dbReference type="ARBA" id="ARBA00023274"/>
    </source>
</evidence>
<keyword evidence="2 6" id="KW-0699">rRNA-binding</keyword>
<dbReference type="InterPro" id="IPR020040">
    <property type="entry name" value="Ribosomal_uL6_a/b-dom"/>
</dbReference>
<dbReference type="AlphaFoldDB" id="A0AAU8LWZ7"/>
<dbReference type="PANTHER" id="PTHR11655">
    <property type="entry name" value="60S/50S RIBOSOMAL PROTEIN L6/L9"/>
    <property type="match status" value="1"/>
</dbReference>
<evidence type="ECO:0000313" key="10">
    <source>
        <dbReference type="EMBL" id="XCN73365.1"/>
    </source>
</evidence>
<dbReference type="PRINTS" id="PR00059">
    <property type="entry name" value="RIBOSOMALL6"/>
</dbReference>
<organism evidence="10">
    <name type="scientific">Candidatus Electrothrix aestuarii</name>
    <dbReference type="NCBI Taxonomy" id="3062594"/>
    <lineage>
        <taxon>Bacteria</taxon>
        <taxon>Pseudomonadati</taxon>
        <taxon>Thermodesulfobacteriota</taxon>
        <taxon>Desulfobulbia</taxon>
        <taxon>Desulfobulbales</taxon>
        <taxon>Desulfobulbaceae</taxon>
        <taxon>Candidatus Electrothrix</taxon>
    </lineage>
</organism>
<evidence type="ECO:0000256" key="7">
    <source>
        <dbReference type="RuleBase" id="RU003869"/>
    </source>
</evidence>
<dbReference type="GO" id="GO:0003735">
    <property type="term" value="F:structural constituent of ribosome"/>
    <property type="evidence" value="ECO:0007669"/>
    <property type="project" value="UniProtKB-UniRule"/>
</dbReference>
<dbReference type="FunFam" id="3.90.930.12:FF:000001">
    <property type="entry name" value="50S ribosomal protein L6"/>
    <property type="match status" value="1"/>
</dbReference>
<evidence type="ECO:0000259" key="9">
    <source>
        <dbReference type="Pfam" id="PF00347"/>
    </source>
</evidence>
<dbReference type="InterPro" id="IPR000702">
    <property type="entry name" value="Ribosomal_uL6-like"/>
</dbReference>
<sequence>MSRIGKEPITLPSGVKVEIDGTHVKVTGAKGALERDCRPEIEIEQKDGQIVFTPKGNTKRVMSFWGMTRTLVKNMIIGVNEGFEKKLAVEGVGYRANVAGKTLTLNVGYSNPVDFPLPEGISADVDKNNQITLAGIDKELVGQTAAKIRDIRKPEPYKGKGIRYIDEHIVRKAGKAGGK</sequence>
<dbReference type="EMBL" id="CP159373">
    <property type="protein sequence ID" value="XCN73365.1"/>
    <property type="molecule type" value="Genomic_DNA"/>
</dbReference>
<accession>A0AAU8LWZ7</accession>
<dbReference type="SUPFAM" id="SSF56053">
    <property type="entry name" value="Ribosomal protein L6"/>
    <property type="match status" value="2"/>
</dbReference>
<dbReference type="PIRSF" id="PIRSF002162">
    <property type="entry name" value="Ribosomal_L6"/>
    <property type="match status" value="1"/>
</dbReference>
<comment type="subunit">
    <text evidence="6">Part of the 50S ribosomal subunit.</text>
</comment>
<dbReference type="InterPro" id="IPR019906">
    <property type="entry name" value="Ribosomal_uL6_bac-type"/>
</dbReference>
<evidence type="ECO:0000256" key="4">
    <source>
        <dbReference type="ARBA" id="ARBA00022980"/>
    </source>
</evidence>
<dbReference type="NCBIfam" id="TIGR03654">
    <property type="entry name" value="L6_bact"/>
    <property type="match status" value="1"/>
</dbReference>
<proteinExistence type="inferred from homology"/>
<comment type="similarity">
    <text evidence="1 6 7">Belongs to the universal ribosomal protein uL6 family.</text>
</comment>
<keyword evidence="4 6" id="KW-0689">Ribosomal protein</keyword>
<dbReference type="HAMAP" id="MF_01365_B">
    <property type="entry name" value="Ribosomal_uL6_B"/>
    <property type="match status" value="1"/>
</dbReference>
<dbReference type="InterPro" id="IPR036789">
    <property type="entry name" value="Ribosomal_uL6-like_a/b-dom_sf"/>
</dbReference>
<evidence type="ECO:0000256" key="3">
    <source>
        <dbReference type="ARBA" id="ARBA00022884"/>
    </source>
</evidence>
<dbReference type="InterPro" id="IPR002358">
    <property type="entry name" value="Ribosomal_uL6_CS"/>
</dbReference>
<reference evidence="10" key="1">
    <citation type="journal article" date="2024" name="Syst. Appl. Microbiol.">
        <title>First single-strain enrichments of Electrothrix cable bacteria, description of E. aestuarii sp. nov. and E. rattekaaiensis sp. nov., and proposal of a cable bacteria taxonomy following the rules of the SeqCode.</title>
        <authorList>
            <person name="Plum-Jensen L.E."/>
            <person name="Schramm A."/>
            <person name="Marshall I.P.G."/>
        </authorList>
    </citation>
    <scope>NUCLEOTIDE SEQUENCE</scope>
    <source>
        <strain evidence="10">Rat1</strain>
    </source>
</reference>
<dbReference type="GO" id="GO:0002181">
    <property type="term" value="P:cytoplasmic translation"/>
    <property type="evidence" value="ECO:0007669"/>
    <property type="project" value="TreeGrafter"/>
</dbReference>
<feature type="domain" description="Large ribosomal subunit protein uL6 alpha-beta" evidence="9">
    <location>
        <begin position="91"/>
        <end position="164"/>
    </location>
</feature>